<dbReference type="PANTHER" id="PTHR43252:SF5">
    <property type="entry name" value="TRANSCRIPTIONAL REGULATOR, PADR-LIKE FAMILY"/>
    <property type="match status" value="1"/>
</dbReference>
<evidence type="ECO:0000313" key="3">
    <source>
        <dbReference type="Proteomes" id="UP000007812"/>
    </source>
</evidence>
<evidence type="ECO:0000259" key="1">
    <source>
        <dbReference type="Pfam" id="PF03551"/>
    </source>
</evidence>
<keyword evidence="3" id="KW-1185">Reference proteome</keyword>
<protein>
    <submittedName>
        <fullName evidence="2">PadR family transcriptional regulator</fullName>
    </submittedName>
</protein>
<dbReference type="AlphaFoldDB" id="F4FY68"/>
<dbReference type="Pfam" id="PF03551">
    <property type="entry name" value="PadR"/>
    <property type="match status" value="1"/>
</dbReference>
<dbReference type="Gene3D" id="1.10.10.10">
    <property type="entry name" value="Winged helix-like DNA-binding domain superfamily/Winged helix DNA-binding domain"/>
    <property type="match status" value="1"/>
</dbReference>
<gene>
    <name evidence="2" type="ordered locus">Mcup_1338</name>
</gene>
<feature type="domain" description="Transcription regulator PadR N-terminal" evidence="1">
    <location>
        <begin position="2"/>
        <end position="72"/>
    </location>
</feature>
<dbReference type="InterPro" id="IPR036390">
    <property type="entry name" value="WH_DNA-bd_sf"/>
</dbReference>
<dbReference type="KEGG" id="mcn:Mcup_1338"/>
<evidence type="ECO:0000313" key="2">
    <source>
        <dbReference type="EMBL" id="AEB95441.1"/>
    </source>
</evidence>
<reference evidence="2 3" key="1">
    <citation type="journal article" date="2011" name="J. Bacteriol.">
        <title>Complete genome sequence of Metallosphaera cuprina, a metal sulfide-oxidizing archaeon from a hot spring.</title>
        <authorList>
            <person name="Liu L.J."/>
            <person name="You X.Y."/>
            <person name="Zheng H."/>
            <person name="Wang S."/>
            <person name="Jiang C.Y."/>
            <person name="Liu S.J."/>
        </authorList>
    </citation>
    <scope>NUCLEOTIDE SEQUENCE [LARGE SCALE GENOMIC DNA]</scope>
    <source>
        <strain evidence="2 3">Ar-4</strain>
    </source>
</reference>
<dbReference type="eggNOG" id="arCOG00002">
    <property type="taxonomic scope" value="Archaea"/>
</dbReference>
<dbReference type="Proteomes" id="UP000007812">
    <property type="component" value="Chromosome"/>
</dbReference>
<proteinExistence type="predicted"/>
<dbReference type="InterPro" id="IPR005149">
    <property type="entry name" value="Tscrpt_reg_PadR_N"/>
</dbReference>
<accession>F4FY68</accession>
<dbReference type="SUPFAM" id="SSF46785">
    <property type="entry name" value="Winged helix' DNA-binding domain"/>
    <property type="match status" value="1"/>
</dbReference>
<dbReference type="EMBL" id="CP002656">
    <property type="protein sequence ID" value="AEB95441.1"/>
    <property type="molecule type" value="Genomic_DNA"/>
</dbReference>
<sequence length="121" mass="13827">MILSLLSKKGEMTGAQIIREIEKVTQGIWRPSPGAIYPALDKLESNELISVSKAEKGQKYYQITEKGRKLLAPQSNLDVVIGDVEYNIRYVVENKELINAEIRERLRRILSQLEEILNDQS</sequence>
<name>F4FY68_METCR</name>
<dbReference type="HOGENOM" id="CLU_063440_1_3_2"/>
<dbReference type="InterPro" id="IPR036388">
    <property type="entry name" value="WH-like_DNA-bd_sf"/>
</dbReference>
<dbReference type="PANTHER" id="PTHR43252">
    <property type="entry name" value="TRANSCRIPTIONAL REGULATOR YQJI"/>
    <property type="match status" value="1"/>
</dbReference>
<dbReference type="STRING" id="1006006.Mcup_1338"/>
<dbReference type="PATRIC" id="fig|1006006.8.peg.1332"/>
<organism evidence="2 3">
    <name type="scientific">Metallosphaera cuprina (strain Ar-4)</name>
    <dbReference type="NCBI Taxonomy" id="1006006"/>
    <lineage>
        <taxon>Archaea</taxon>
        <taxon>Thermoproteota</taxon>
        <taxon>Thermoprotei</taxon>
        <taxon>Sulfolobales</taxon>
        <taxon>Sulfolobaceae</taxon>
        <taxon>Metallosphaera</taxon>
    </lineage>
</organism>